<dbReference type="PANTHER" id="PTHR22775:SF44">
    <property type="entry name" value="SORTING NEXIN-14"/>
    <property type="match status" value="1"/>
</dbReference>
<dbReference type="PROSITE" id="PS51207">
    <property type="entry name" value="PXA"/>
    <property type="match status" value="1"/>
</dbReference>
<dbReference type="Pfam" id="PF00615">
    <property type="entry name" value="RGS"/>
    <property type="match status" value="1"/>
</dbReference>
<dbReference type="InterPro" id="IPR003114">
    <property type="entry name" value="Phox_assoc"/>
</dbReference>
<sequence>MSQGGHSPIDSGVFTQPCRVWSHRPRGFVRAPWLIPGVSKGIPRTHQVNGATTLGWLRGHCQSGSGHPPGDSRGGVFMRPGKCTQIQFCTPVDMATSCLKTRALSLLALLFVAWSGVFICYRGPLRSRAREWPVLSFIPTCAEIEAGHRGREWCDVQLTPLHGKSKAPCGLCGKAGCHRHRIDTQLIFVQPWCGIQINKRVDAALDNLFTVTFDKFIGSWYQDISRSPDFEHELRVALRHAIAILIRRFSKISLSNLILDKLVPTSLNLVDGFLEAKRLPSSQKLPLARYLGSHLHLALYGREAEERYVREVIAKIIPLIVPRRYLESGTVVVFLRELLANSILLPIMDLLADPDVINFLLIALFEPPVFLPPPSPLTPPPQTPEASVAPLEAFVERNRPSRDENNRTKPVAVTLTLDGILKKHQQRYHFMQFLISEGTVNLLQFYLDLQDLIHGSLFPSPELQPDQKLTLHASISDLYARYFQVDSPEHIPFDPAITEEVKKFVSGSLDDIDQIRFSRCLYQALEHVFDLLENTFIPLFQQSETCFRLIWGARTMGSAEKCLLL</sequence>
<protein>
    <submittedName>
        <fullName evidence="1">Uncharacterized protein</fullName>
    </submittedName>
</protein>
<accession>A0A7R8WKT5</accession>
<dbReference type="PROSITE" id="PS50132">
    <property type="entry name" value="RGS"/>
    <property type="match status" value="1"/>
</dbReference>
<dbReference type="Gene3D" id="1.10.167.10">
    <property type="entry name" value="Regulator of G-protein Signalling 4, domain 2"/>
    <property type="match status" value="1"/>
</dbReference>
<dbReference type="SMART" id="SM00313">
    <property type="entry name" value="PXA"/>
    <property type="match status" value="1"/>
</dbReference>
<dbReference type="OrthoDB" id="5957963at2759"/>
<dbReference type="GO" id="GO:0035091">
    <property type="term" value="F:phosphatidylinositol binding"/>
    <property type="evidence" value="ECO:0007669"/>
    <property type="project" value="TreeGrafter"/>
</dbReference>
<dbReference type="Pfam" id="PF02194">
    <property type="entry name" value="PXA"/>
    <property type="match status" value="1"/>
</dbReference>
<dbReference type="PANTHER" id="PTHR22775">
    <property type="entry name" value="SORTING NEXIN"/>
    <property type="match status" value="1"/>
</dbReference>
<organism evidence="1">
    <name type="scientific">Cyprideis torosa</name>
    <dbReference type="NCBI Taxonomy" id="163714"/>
    <lineage>
        <taxon>Eukaryota</taxon>
        <taxon>Metazoa</taxon>
        <taxon>Ecdysozoa</taxon>
        <taxon>Arthropoda</taxon>
        <taxon>Crustacea</taxon>
        <taxon>Oligostraca</taxon>
        <taxon>Ostracoda</taxon>
        <taxon>Podocopa</taxon>
        <taxon>Podocopida</taxon>
        <taxon>Cytherocopina</taxon>
        <taxon>Cytheroidea</taxon>
        <taxon>Cytherideidae</taxon>
        <taxon>Cyprideis</taxon>
    </lineage>
</organism>
<dbReference type="InterPro" id="IPR036305">
    <property type="entry name" value="RGS_sf"/>
</dbReference>
<name>A0A7R8WKT5_9CRUS</name>
<dbReference type="SMART" id="SM00315">
    <property type="entry name" value="RGS"/>
    <property type="match status" value="1"/>
</dbReference>
<evidence type="ECO:0000313" key="1">
    <source>
        <dbReference type="EMBL" id="CAD7230471.1"/>
    </source>
</evidence>
<dbReference type="GO" id="GO:0097352">
    <property type="term" value="P:autophagosome maturation"/>
    <property type="evidence" value="ECO:0007669"/>
    <property type="project" value="TreeGrafter"/>
</dbReference>
<dbReference type="GO" id="GO:0005770">
    <property type="term" value="C:late endosome"/>
    <property type="evidence" value="ECO:0007669"/>
    <property type="project" value="TreeGrafter"/>
</dbReference>
<dbReference type="SUPFAM" id="SSF48097">
    <property type="entry name" value="Regulator of G-protein signaling, RGS"/>
    <property type="match status" value="1"/>
</dbReference>
<dbReference type="InterPro" id="IPR044926">
    <property type="entry name" value="RGS_subdomain_2"/>
</dbReference>
<dbReference type="InterPro" id="IPR016137">
    <property type="entry name" value="RGS"/>
</dbReference>
<reference evidence="1" key="1">
    <citation type="submission" date="2020-11" db="EMBL/GenBank/DDBJ databases">
        <authorList>
            <person name="Tran Van P."/>
        </authorList>
    </citation>
    <scope>NUCLEOTIDE SEQUENCE</scope>
</reference>
<dbReference type="AlphaFoldDB" id="A0A7R8WKT5"/>
<proteinExistence type="predicted"/>
<dbReference type="EMBL" id="OB662710">
    <property type="protein sequence ID" value="CAD7230471.1"/>
    <property type="molecule type" value="Genomic_DNA"/>
</dbReference>
<gene>
    <name evidence="1" type="ORF">CTOB1V02_LOCUS8329</name>
</gene>